<dbReference type="Pfam" id="PF08423">
    <property type="entry name" value="Rad51"/>
    <property type="match status" value="1"/>
</dbReference>
<accession>A0A0G4IH62</accession>
<evidence type="ECO:0000259" key="2">
    <source>
        <dbReference type="PROSITE" id="PS50162"/>
    </source>
</evidence>
<dbReference type="GO" id="GO:0005524">
    <property type="term" value="F:ATP binding"/>
    <property type="evidence" value="ECO:0007669"/>
    <property type="project" value="InterPro"/>
</dbReference>
<dbReference type="InterPro" id="IPR013632">
    <property type="entry name" value="Rad51_C"/>
</dbReference>
<dbReference type="Proteomes" id="UP000039324">
    <property type="component" value="Unassembled WGS sequence"/>
</dbReference>
<dbReference type="EMBL" id="CDSF01000001">
    <property type="protein sequence ID" value="CEO94427.1"/>
    <property type="molecule type" value="Genomic_DNA"/>
</dbReference>
<dbReference type="STRING" id="37360.A0A0G4IH62"/>
<dbReference type="OrthoDB" id="336321at2759"/>
<dbReference type="PANTHER" id="PTHR46456:SF1">
    <property type="entry name" value="DNA REPAIR PROTEIN RAD51 HOMOLOG 2"/>
    <property type="match status" value="1"/>
</dbReference>
<feature type="region of interest" description="Disordered" evidence="1">
    <location>
        <begin position="56"/>
        <end position="78"/>
    </location>
</feature>
<geneLocation type="mitochondrion" evidence="4"/>
<dbReference type="GO" id="GO:0033063">
    <property type="term" value="C:Rad51B-Rad51C-Rad51D-XRCC2 complex"/>
    <property type="evidence" value="ECO:0007669"/>
    <property type="project" value="InterPro"/>
</dbReference>
<protein>
    <recommendedName>
        <fullName evidence="2">RecA family profile 1 domain-containing protein</fullName>
    </recommendedName>
</protein>
<dbReference type="GO" id="GO:0003690">
    <property type="term" value="F:double-stranded DNA binding"/>
    <property type="evidence" value="ECO:0007669"/>
    <property type="project" value="TreeGrafter"/>
</dbReference>
<name>A0A0G4IH62_PLABS</name>
<dbReference type="GO" id="GO:0003697">
    <property type="term" value="F:single-stranded DNA binding"/>
    <property type="evidence" value="ECO:0007669"/>
    <property type="project" value="TreeGrafter"/>
</dbReference>
<dbReference type="EMBL" id="OVEO01000006">
    <property type="protein sequence ID" value="SPQ96774.1"/>
    <property type="molecule type" value="Genomic_DNA"/>
</dbReference>
<dbReference type="SUPFAM" id="SSF52540">
    <property type="entry name" value="P-loop containing nucleoside triphosphate hydrolases"/>
    <property type="match status" value="1"/>
</dbReference>
<dbReference type="InterPro" id="IPR020588">
    <property type="entry name" value="RecA_ATP-bd"/>
</dbReference>
<gene>
    <name evidence="3" type="ORF">PBRA_000211</name>
    <name evidence="4" type="ORF">PLBR_LOCUS3989</name>
</gene>
<dbReference type="Gene3D" id="3.40.50.300">
    <property type="entry name" value="P-loop containing nucleotide triphosphate hydrolases"/>
    <property type="match status" value="1"/>
</dbReference>
<sequence>MRPTRSSTASVEEIRPCSSRLILALFPVCEACCPCGYSIGSVRSWAYQDGTTTLATRSNNTTDWSAPQSRTRARVPPLDPNSAIMDAFEDDIGVCRKFGLDAVRKRDADAARRAPKPKTAFQLLKMASTRHAGIIAPAPVIPGIVTELCGASSAGKTQACMTFAVDTFVMTRKPVIFVDTENSLSTARLLQIAASRYPEQLGCPARLTELMASVIVIAESDPQSFRKLVSELDQEILYRDAAAVVVDSLAAICRHMDQARMHSYLSDIAMELKNLSEKYDIACLVTNQVSSTFRSDRDSVLDSPVVTNVRPALGLPWEHSVNVRYILELDAATKDRFLTIKKSPVSADCWFRYQITESGITIAN</sequence>
<dbReference type="InterPro" id="IPR027417">
    <property type="entry name" value="P-loop_NTPase"/>
</dbReference>
<dbReference type="AlphaFoldDB" id="A0A0G4IH62"/>
<evidence type="ECO:0000313" key="5">
    <source>
        <dbReference type="Proteomes" id="UP000039324"/>
    </source>
</evidence>
<evidence type="ECO:0000256" key="1">
    <source>
        <dbReference type="SAM" id="MobiDB-lite"/>
    </source>
</evidence>
<proteinExistence type="predicted"/>
<feature type="domain" description="RecA family profile 1" evidence="2">
    <location>
        <begin position="123"/>
        <end position="289"/>
    </location>
</feature>
<keyword evidence="5" id="KW-1185">Reference proteome</keyword>
<dbReference type="GO" id="GO:0000400">
    <property type="term" value="F:four-way junction DNA binding"/>
    <property type="evidence" value="ECO:0007669"/>
    <property type="project" value="TreeGrafter"/>
</dbReference>
<keyword evidence="4" id="KW-0496">Mitochondrion</keyword>
<evidence type="ECO:0000313" key="4">
    <source>
        <dbReference type="EMBL" id="SPQ96774.1"/>
    </source>
</evidence>
<reference evidence="3 5" key="1">
    <citation type="submission" date="2015-02" db="EMBL/GenBank/DDBJ databases">
        <authorList>
            <person name="Chooi Y.-H."/>
        </authorList>
    </citation>
    <scope>NUCLEOTIDE SEQUENCE [LARGE SCALE GENOMIC DNA]</scope>
    <source>
        <strain evidence="3">E3</strain>
    </source>
</reference>
<dbReference type="PANTHER" id="PTHR46456">
    <property type="entry name" value="DNA REPAIR PROTEIN RAD51 HOMOLOG 2"/>
    <property type="match status" value="1"/>
</dbReference>
<dbReference type="InterPro" id="IPR030548">
    <property type="entry name" value="RAD51B"/>
</dbReference>
<dbReference type="GO" id="GO:0140664">
    <property type="term" value="F:ATP-dependent DNA damage sensor activity"/>
    <property type="evidence" value="ECO:0007669"/>
    <property type="project" value="InterPro"/>
</dbReference>
<dbReference type="GO" id="GO:0005657">
    <property type="term" value="C:replication fork"/>
    <property type="evidence" value="ECO:0007669"/>
    <property type="project" value="TreeGrafter"/>
</dbReference>
<dbReference type="GO" id="GO:0000724">
    <property type="term" value="P:double-strand break repair via homologous recombination"/>
    <property type="evidence" value="ECO:0007669"/>
    <property type="project" value="InterPro"/>
</dbReference>
<dbReference type="PROSITE" id="PS50162">
    <property type="entry name" value="RECA_2"/>
    <property type="match status" value="1"/>
</dbReference>
<reference evidence="4 6" key="2">
    <citation type="submission" date="2018-03" db="EMBL/GenBank/DDBJ databases">
        <authorList>
            <person name="Fogelqvist J."/>
        </authorList>
    </citation>
    <scope>NUCLEOTIDE SEQUENCE [LARGE SCALE GENOMIC DNA]</scope>
</reference>
<evidence type="ECO:0000313" key="6">
    <source>
        <dbReference type="Proteomes" id="UP000290189"/>
    </source>
</evidence>
<organism evidence="3 5">
    <name type="scientific">Plasmodiophora brassicae</name>
    <name type="common">Clubroot disease agent</name>
    <dbReference type="NCBI Taxonomy" id="37360"/>
    <lineage>
        <taxon>Eukaryota</taxon>
        <taxon>Sar</taxon>
        <taxon>Rhizaria</taxon>
        <taxon>Endomyxa</taxon>
        <taxon>Phytomyxea</taxon>
        <taxon>Plasmodiophorida</taxon>
        <taxon>Plasmodiophoridae</taxon>
        <taxon>Plasmodiophora</taxon>
    </lineage>
</organism>
<dbReference type="Proteomes" id="UP000290189">
    <property type="component" value="Unassembled WGS sequence"/>
</dbReference>
<evidence type="ECO:0000313" key="3">
    <source>
        <dbReference type="EMBL" id="CEO94427.1"/>
    </source>
</evidence>